<evidence type="ECO:0000313" key="2">
    <source>
        <dbReference type="EMBL" id="KAG8568066.1"/>
    </source>
</evidence>
<gene>
    <name evidence="2" type="ORF">GDO81_013879</name>
</gene>
<keyword evidence="3" id="KW-1185">Reference proteome</keyword>
<name>A0AAV7B694_ENGPU</name>
<dbReference type="Proteomes" id="UP000824782">
    <property type="component" value="Unassembled WGS sequence"/>
</dbReference>
<accession>A0AAV7B694</accession>
<dbReference type="AlphaFoldDB" id="A0AAV7B694"/>
<proteinExistence type="predicted"/>
<comment type="caution">
    <text evidence="2">The sequence shown here is derived from an EMBL/GenBank/DDBJ whole genome shotgun (WGS) entry which is preliminary data.</text>
</comment>
<protein>
    <submittedName>
        <fullName evidence="2">Uncharacterized protein</fullName>
    </submittedName>
</protein>
<dbReference type="EMBL" id="WNYA01000006">
    <property type="protein sequence ID" value="KAG8568066.1"/>
    <property type="molecule type" value="Genomic_DNA"/>
</dbReference>
<organism evidence="2 3">
    <name type="scientific">Engystomops pustulosus</name>
    <name type="common">Tungara frog</name>
    <name type="synonym">Physalaemus pustulosus</name>
    <dbReference type="NCBI Taxonomy" id="76066"/>
    <lineage>
        <taxon>Eukaryota</taxon>
        <taxon>Metazoa</taxon>
        <taxon>Chordata</taxon>
        <taxon>Craniata</taxon>
        <taxon>Vertebrata</taxon>
        <taxon>Euteleostomi</taxon>
        <taxon>Amphibia</taxon>
        <taxon>Batrachia</taxon>
        <taxon>Anura</taxon>
        <taxon>Neobatrachia</taxon>
        <taxon>Hyloidea</taxon>
        <taxon>Leptodactylidae</taxon>
        <taxon>Leiuperinae</taxon>
        <taxon>Engystomops</taxon>
    </lineage>
</organism>
<reference evidence="2" key="1">
    <citation type="thesis" date="2020" institute="ProQuest LLC" country="789 East Eisenhower Parkway, Ann Arbor, MI, USA">
        <title>Comparative Genomics and Chromosome Evolution.</title>
        <authorList>
            <person name="Mudd A.B."/>
        </authorList>
    </citation>
    <scope>NUCLEOTIDE SEQUENCE</scope>
    <source>
        <strain evidence="2">237g6f4</strain>
        <tissue evidence="2">Blood</tissue>
    </source>
</reference>
<evidence type="ECO:0000256" key="1">
    <source>
        <dbReference type="SAM" id="MobiDB-lite"/>
    </source>
</evidence>
<feature type="region of interest" description="Disordered" evidence="1">
    <location>
        <begin position="1"/>
        <end position="34"/>
    </location>
</feature>
<evidence type="ECO:0000313" key="3">
    <source>
        <dbReference type="Proteomes" id="UP000824782"/>
    </source>
</evidence>
<sequence>MADHPRQQSSPPFRSCVDPASRRSPMRASVLEVDPPAALERVPASSVSATAPVPTTCGPATAAAAPDEVSAASASISADPVSSVRCLQAIEPATAVFIQADDLCAPAPADTTGPTVHASTTGSLHLLPMHPSVQEPLFSRLPMTKTRLLLFL</sequence>